<dbReference type="EMBL" id="RBZV01000008">
    <property type="protein sequence ID" value="RKP45934.1"/>
    <property type="molecule type" value="Genomic_DNA"/>
</dbReference>
<dbReference type="GO" id="GO:0006351">
    <property type="term" value="P:DNA-templated transcription"/>
    <property type="evidence" value="ECO:0007669"/>
    <property type="project" value="TreeGrafter"/>
</dbReference>
<dbReference type="FunFam" id="1.10.10.10:FF:000001">
    <property type="entry name" value="LysR family transcriptional regulator"/>
    <property type="match status" value="1"/>
</dbReference>
<dbReference type="InterPro" id="IPR036390">
    <property type="entry name" value="WH_DNA-bd_sf"/>
</dbReference>
<evidence type="ECO:0000256" key="2">
    <source>
        <dbReference type="ARBA" id="ARBA00023015"/>
    </source>
</evidence>
<comment type="caution">
    <text evidence="6">The sequence shown here is derived from an EMBL/GenBank/DDBJ whole genome shotgun (WGS) entry which is preliminary data.</text>
</comment>
<keyword evidence="3" id="KW-0238">DNA-binding</keyword>
<name>A0A494XCR3_9BURK</name>
<keyword evidence="2" id="KW-0805">Transcription regulation</keyword>
<sequence>MTDRLSGISAFVHAAEAGSFALAAERMHLTRSAVGKRIAHLEERLGTRLFHRTTRSQSLTEDGHAFYERCVRALTELEAGEAALTAARHDPQGRLHVSVPVLFGRRCVAPILLELAARYPRLELQMSFTDRVVDLVDESIDLVVRSGRLRDAPTALVARSLGEQTMLLCAAPVYLARHGTPRTVAELAGHHGVLYAAGRRDVVWPLADEHGTMRDVAMSHRLRFDDLETIVAAVKAGAGIARLPCWLVAEELRAGTLVKLLPHAPGPGVQVHLAWRRTRHLPTRMRVAIDALAAQLPPLLAISTSTA</sequence>
<dbReference type="RefSeq" id="WP_121279595.1">
    <property type="nucleotide sequence ID" value="NZ_RBZV01000008.1"/>
</dbReference>
<dbReference type="Gene3D" id="1.10.10.10">
    <property type="entry name" value="Winged helix-like DNA-binding domain superfamily/Winged helix DNA-binding domain"/>
    <property type="match status" value="1"/>
</dbReference>
<organism evidence="6 7">
    <name type="scientific">Trinickia fusca</name>
    <dbReference type="NCBI Taxonomy" id="2419777"/>
    <lineage>
        <taxon>Bacteria</taxon>
        <taxon>Pseudomonadati</taxon>
        <taxon>Pseudomonadota</taxon>
        <taxon>Betaproteobacteria</taxon>
        <taxon>Burkholderiales</taxon>
        <taxon>Burkholderiaceae</taxon>
        <taxon>Trinickia</taxon>
    </lineage>
</organism>
<dbReference type="Pfam" id="PF03466">
    <property type="entry name" value="LysR_substrate"/>
    <property type="match status" value="1"/>
</dbReference>
<evidence type="ECO:0000313" key="7">
    <source>
        <dbReference type="Proteomes" id="UP000280434"/>
    </source>
</evidence>
<gene>
    <name evidence="6" type="ORF">D7S89_18295</name>
</gene>
<protein>
    <submittedName>
        <fullName evidence="6">LysR family transcriptional regulator</fullName>
    </submittedName>
</protein>
<dbReference type="OrthoDB" id="9110639at2"/>
<reference evidence="6 7" key="1">
    <citation type="submission" date="2018-10" db="EMBL/GenBank/DDBJ databases">
        <title>Paraburkholderia sp. 7MK8-2, isolated from soil.</title>
        <authorList>
            <person name="Gao Z.-H."/>
            <person name="Qiu L.-H."/>
        </authorList>
    </citation>
    <scope>NUCLEOTIDE SEQUENCE [LARGE SCALE GENOMIC DNA]</scope>
    <source>
        <strain evidence="6 7">7MK8-2</strain>
    </source>
</reference>
<dbReference type="Proteomes" id="UP000280434">
    <property type="component" value="Unassembled WGS sequence"/>
</dbReference>
<dbReference type="InterPro" id="IPR036388">
    <property type="entry name" value="WH-like_DNA-bd_sf"/>
</dbReference>
<evidence type="ECO:0000313" key="6">
    <source>
        <dbReference type="EMBL" id="RKP45934.1"/>
    </source>
</evidence>
<dbReference type="InterPro" id="IPR000847">
    <property type="entry name" value="LysR_HTH_N"/>
</dbReference>
<evidence type="ECO:0000256" key="1">
    <source>
        <dbReference type="ARBA" id="ARBA00009437"/>
    </source>
</evidence>
<dbReference type="InterPro" id="IPR058163">
    <property type="entry name" value="LysR-type_TF_proteobact-type"/>
</dbReference>
<dbReference type="PANTHER" id="PTHR30537:SF5">
    <property type="entry name" value="HTH-TYPE TRANSCRIPTIONAL ACTIVATOR TTDR-RELATED"/>
    <property type="match status" value="1"/>
</dbReference>
<evidence type="ECO:0000256" key="3">
    <source>
        <dbReference type="ARBA" id="ARBA00023125"/>
    </source>
</evidence>
<dbReference type="PRINTS" id="PR00039">
    <property type="entry name" value="HTHLYSR"/>
</dbReference>
<evidence type="ECO:0000259" key="5">
    <source>
        <dbReference type="PROSITE" id="PS50931"/>
    </source>
</evidence>
<feature type="domain" description="HTH lysR-type" evidence="5">
    <location>
        <begin position="1"/>
        <end position="60"/>
    </location>
</feature>
<keyword evidence="7" id="KW-1185">Reference proteome</keyword>
<accession>A0A494XCR3</accession>
<proteinExistence type="inferred from homology"/>
<dbReference type="PROSITE" id="PS50931">
    <property type="entry name" value="HTH_LYSR"/>
    <property type="match status" value="1"/>
</dbReference>
<dbReference type="AlphaFoldDB" id="A0A494XCR3"/>
<dbReference type="SUPFAM" id="SSF53850">
    <property type="entry name" value="Periplasmic binding protein-like II"/>
    <property type="match status" value="1"/>
</dbReference>
<dbReference type="CDD" id="cd08475">
    <property type="entry name" value="PBP2_CrgA_like_6"/>
    <property type="match status" value="1"/>
</dbReference>
<dbReference type="GO" id="GO:0003700">
    <property type="term" value="F:DNA-binding transcription factor activity"/>
    <property type="evidence" value="ECO:0007669"/>
    <property type="project" value="InterPro"/>
</dbReference>
<dbReference type="PANTHER" id="PTHR30537">
    <property type="entry name" value="HTH-TYPE TRANSCRIPTIONAL REGULATOR"/>
    <property type="match status" value="1"/>
</dbReference>
<dbReference type="Pfam" id="PF00126">
    <property type="entry name" value="HTH_1"/>
    <property type="match status" value="1"/>
</dbReference>
<dbReference type="InterPro" id="IPR005119">
    <property type="entry name" value="LysR_subst-bd"/>
</dbReference>
<dbReference type="Gene3D" id="3.40.190.290">
    <property type="match status" value="1"/>
</dbReference>
<dbReference type="GO" id="GO:0043565">
    <property type="term" value="F:sequence-specific DNA binding"/>
    <property type="evidence" value="ECO:0007669"/>
    <property type="project" value="TreeGrafter"/>
</dbReference>
<comment type="similarity">
    <text evidence="1">Belongs to the LysR transcriptional regulatory family.</text>
</comment>
<keyword evidence="4" id="KW-0804">Transcription</keyword>
<dbReference type="SUPFAM" id="SSF46785">
    <property type="entry name" value="Winged helix' DNA-binding domain"/>
    <property type="match status" value="1"/>
</dbReference>
<evidence type="ECO:0000256" key="4">
    <source>
        <dbReference type="ARBA" id="ARBA00023163"/>
    </source>
</evidence>